<accession>R9PCZ3</accession>
<evidence type="ECO:0000256" key="1">
    <source>
        <dbReference type="SAM" id="MobiDB-lite"/>
    </source>
</evidence>
<dbReference type="HOGENOM" id="CLU_1415743_0_0_1"/>
<dbReference type="AlphaFoldDB" id="R9PCZ3"/>
<evidence type="ECO:0000256" key="2">
    <source>
        <dbReference type="SAM" id="SignalP"/>
    </source>
</evidence>
<evidence type="ECO:0000313" key="3">
    <source>
        <dbReference type="EMBL" id="GAC99122.1"/>
    </source>
</evidence>
<feature type="compositionally biased region" description="Polar residues" evidence="1">
    <location>
        <begin position="183"/>
        <end position="192"/>
    </location>
</feature>
<sequence>MSTLVTTRHDPPRHPHPPSLATMSKILVLIILFSTTIVLAAPVPHNFPPIQDSLASLDEMLHALPAIPDHIPPTASFETFHPSALSPSFDTPFTPPSPPPLLPLPAPLPARIGRSDSAPATTFPRLSTTRRRLTFHEEEEQRWQLEQLKEEIRQRLYRSESSNAGQDTGTRAPPNSPVRDELPTTTRRSTRD</sequence>
<feature type="compositionally biased region" description="Polar residues" evidence="1">
    <location>
        <begin position="118"/>
        <end position="127"/>
    </location>
</feature>
<feature type="chain" id="PRO_5004478167" evidence="2">
    <location>
        <begin position="41"/>
        <end position="192"/>
    </location>
</feature>
<organism evidence="3 4">
    <name type="scientific">Pseudozyma hubeiensis (strain SY62)</name>
    <name type="common">Yeast</name>
    <dbReference type="NCBI Taxonomy" id="1305764"/>
    <lineage>
        <taxon>Eukaryota</taxon>
        <taxon>Fungi</taxon>
        <taxon>Dikarya</taxon>
        <taxon>Basidiomycota</taxon>
        <taxon>Ustilaginomycotina</taxon>
        <taxon>Ustilaginomycetes</taxon>
        <taxon>Ustilaginales</taxon>
        <taxon>Ustilaginaceae</taxon>
        <taxon>Pseudozyma</taxon>
    </lineage>
</organism>
<feature type="compositionally biased region" description="Polar residues" evidence="1">
    <location>
        <begin position="159"/>
        <end position="169"/>
    </location>
</feature>
<feature type="signal peptide" evidence="2">
    <location>
        <begin position="1"/>
        <end position="40"/>
    </location>
</feature>
<keyword evidence="4" id="KW-1185">Reference proteome</keyword>
<keyword evidence="2" id="KW-0732">Signal</keyword>
<proteinExistence type="predicted"/>
<dbReference type="Proteomes" id="UP000014071">
    <property type="component" value="Unassembled WGS sequence"/>
</dbReference>
<reference evidence="4" key="1">
    <citation type="journal article" date="2013" name="Genome Announc.">
        <title>Draft genome sequence of the basidiomycetous yeast-like fungus Pseudozyma hubeiensis SY62, which produces an abundant amount of the biosurfactant mannosylerythritol lipids.</title>
        <authorList>
            <person name="Konishi M."/>
            <person name="Hatada Y."/>
            <person name="Horiuchi J."/>
        </authorList>
    </citation>
    <scope>NUCLEOTIDE SEQUENCE [LARGE SCALE GENOMIC DNA]</scope>
    <source>
        <strain evidence="4">SY62</strain>
    </source>
</reference>
<evidence type="ECO:0000313" key="4">
    <source>
        <dbReference type="Proteomes" id="UP000014071"/>
    </source>
</evidence>
<dbReference type="RefSeq" id="XP_012192709.1">
    <property type="nucleotide sequence ID" value="XM_012337319.1"/>
</dbReference>
<feature type="region of interest" description="Disordered" evidence="1">
    <location>
        <begin position="154"/>
        <end position="192"/>
    </location>
</feature>
<protein>
    <submittedName>
        <fullName evidence="3">Uncharacterized protein</fullName>
    </submittedName>
</protein>
<dbReference type="OrthoDB" id="10463043at2759"/>
<dbReference type="EMBL" id="DF238823">
    <property type="protein sequence ID" value="GAC99122.1"/>
    <property type="molecule type" value="Genomic_DNA"/>
</dbReference>
<name>R9PCZ3_PSEHS</name>
<gene>
    <name evidence="3" type="ORF">PHSY_006720</name>
</gene>
<feature type="region of interest" description="Disordered" evidence="1">
    <location>
        <begin position="110"/>
        <end position="132"/>
    </location>
</feature>
<dbReference type="GeneID" id="24111988"/>